<organism evidence="1 2">
    <name type="scientific">Taibaiella chishuiensis</name>
    <dbReference type="NCBI Taxonomy" id="1434707"/>
    <lineage>
        <taxon>Bacteria</taxon>
        <taxon>Pseudomonadati</taxon>
        <taxon>Bacteroidota</taxon>
        <taxon>Chitinophagia</taxon>
        <taxon>Chitinophagales</taxon>
        <taxon>Chitinophagaceae</taxon>
        <taxon>Taibaiella</taxon>
    </lineage>
</organism>
<sequence length="149" mass="15130">MLSLLFLLVTIGKTFAGSFTILNLIPCSFQVYTGTGTITDPATGTAYPFTFGPMTIAPGNSSFANPALLPGFSSSAPAGLQTAGCASAIAGRGPSGIDPTPVSANFALTNTVPYNVFTSTNAPTCNSGVNYQMSWNAGASGCDVILLIF</sequence>
<evidence type="ECO:0000313" key="2">
    <source>
        <dbReference type="Proteomes" id="UP000240572"/>
    </source>
</evidence>
<reference evidence="1 2" key="1">
    <citation type="submission" date="2018-03" db="EMBL/GenBank/DDBJ databases">
        <title>Genomic Encyclopedia of Type Strains, Phase III (KMG-III): the genomes of soil and plant-associated and newly described type strains.</title>
        <authorList>
            <person name="Whitman W."/>
        </authorList>
    </citation>
    <scope>NUCLEOTIDE SEQUENCE [LARGE SCALE GENOMIC DNA]</scope>
    <source>
        <strain evidence="1 2">CGMCC 1.12700</strain>
    </source>
</reference>
<dbReference type="AlphaFoldDB" id="A0A2P8CZL9"/>
<accession>A0A2P8CZL9</accession>
<protein>
    <submittedName>
        <fullName evidence="1">Uncharacterized protein</fullName>
    </submittedName>
</protein>
<comment type="caution">
    <text evidence="1">The sequence shown here is derived from an EMBL/GenBank/DDBJ whole genome shotgun (WGS) entry which is preliminary data.</text>
</comment>
<name>A0A2P8CZL9_9BACT</name>
<proteinExistence type="predicted"/>
<dbReference type="EMBL" id="PYGD01000008">
    <property type="protein sequence ID" value="PSK90411.1"/>
    <property type="molecule type" value="Genomic_DNA"/>
</dbReference>
<gene>
    <name evidence="1" type="ORF">B0I18_108141</name>
</gene>
<evidence type="ECO:0000313" key="1">
    <source>
        <dbReference type="EMBL" id="PSK90411.1"/>
    </source>
</evidence>
<dbReference type="Proteomes" id="UP000240572">
    <property type="component" value="Unassembled WGS sequence"/>
</dbReference>
<keyword evidence="2" id="KW-1185">Reference proteome</keyword>